<evidence type="ECO:0000256" key="2">
    <source>
        <dbReference type="SAM" id="Phobius"/>
    </source>
</evidence>
<feature type="domain" description="DUF4367" evidence="3">
    <location>
        <begin position="205"/>
        <end position="317"/>
    </location>
</feature>
<gene>
    <name evidence="4" type="ORF">DW016_11245</name>
</gene>
<feature type="region of interest" description="Disordered" evidence="1">
    <location>
        <begin position="24"/>
        <end position="44"/>
    </location>
</feature>
<dbReference type="InterPro" id="IPR025377">
    <property type="entry name" value="DUF4367"/>
</dbReference>
<evidence type="ECO:0000256" key="1">
    <source>
        <dbReference type="SAM" id="MobiDB-lite"/>
    </source>
</evidence>
<proteinExistence type="predicted"/>
<dbReference type="AlphaFoldDB" id="A0A3E3K0L8"/>
<accession>A0A3E3K0L8</accession>
<evidence type="ECO:0000313" key="4">
    <source>
        <dbReference type="EMBL" id="RGE86064.1"/>
    </source>
</evidence>
<feature type="region of interest" description="Disordered" evidence="1">
    <location>
        <begin position="104"/>
        <end position="124"/>
    </location>
</feature>
<sequence>MKTENDMIKKLVQDELEKEAEQIKREMEQEPKLSEGVPSPEMKSTIWRRAEEIRRQKEAYDNLSEADKEALRLGREFQLRREEKEKEEISEELVPESLELAAGAEERRHSNQAETGKTTRKVHVGKRRKKAMVALVAALVAVLGLGITSFGDKGYVAETVNRILGGRKSTNITAQSDDADVTQQEEIAEEKVFQQIKDELGFDPVRLDYKPKKMKMVDSMIDQTLLTANIYYDLNGNLLTYTIIPIYRDASAGYDIEDKEVDEYSLKVKNVEIKITEYVIQNSHQHEFSAKFQHGDVSYFLTGVIEKNEFEKILENLHFF</sequence>
<keyword evidence="2" id="KW-0472">Membrane</keyword>
<keyword evidence="5" id="KW-1185">Reference proteome</keyword>
<keyword evidence="2" id="KW-1133">Transmembrane helix</keyword>
<feature type="compositionally biased region" description="Basic and acidic residues" evidence="1">
    <location>
        <begin position="24"/>
        <end position="33"/>
    </location>
</feature>
<dbReference type="Pfam" id="PF14285">
    <property type="entry name" value="DUF4367"/>
    <property type="match status" value="1"/>
</dbReference>
<evidence type="ECO:0000259" key="3">
    <source>
        <dbReference type="Pfam" id="PF14285"/>
    </source>
</evidence>
<dbReference type="EMBL" id="QVLX01000006">
    <property type="protein sequence ID" value="RGE86064.1"/>
    <property type="molecule type" value="Genomic_DNA"/>
</dbReference>
<name>A0A3E3K0L8_9FIRM</name>
<protein>
    <submittedName>
        <fullName evidence="4">DUF4367 domain-containing protein</fullName>
    </submittedName>
</protein>
<organism evidence="4 5">
    <name type="scientific">Sellimonas intestinalis</name>
    <dbReference type="NCBI Taxonomy" id="1653434"/>
    <lineage>
        <taxon>Bacteria</taxon>
        <taxon>Bacillati</taxon>
        <taxon>Bacillota</taxon>
        <taxon>Clostridia</taxon>
        <taxon>Lachnospirales</taxon>
        <taxon>Lachnospiraceae</taxon>
        <taxon>Sellimonas</taxon>
    </lineage>
</organism>
<dbReference type="Proteomes" id="UP000261080">
    <property type="component" value="Unassembled WGS sequence"/>
</dbReference>
<feature type="transmembrane region" description="Helical" evidence="2">
    <location>
        <begin position="131"/>
        <end position="151"/>
    </location>
</feature>
<dbReference type="OrthoDB" id="2068504at2"/>
<dbReference type="RefSeq" id="WP_117493627.1">
    <property type="nucleotide sequence ID" value="NZ_CALBAT010000022.1"/>
</dbReference>
<reference evidence="4 5" key="1">
    <citation type="submission" date="2018-08" db="EMBL/GenBank/DDBJ databases">
        <title>A genome reference for cultivated species of the human gut microbiota.</title>
        <authorList>
            <person name="Zou Y."/>
            <person name="Xue W."/>
            <person name="Luo G."/>
        </authorList>
    </citation>
    <scope>NUCLEOTIDE SEQUENCE [LARGE SCALE GENOMIC DNA]</scope>
    <source>
        <strain evidence="4 5">AF37-2AT</strain>
    </source>
</reference>
<comment type="caution">
    <text evidence="4">The sequence shown here is derived from an EMBL/GenBank/DDBJ whole genome shotgun (WGS) entry which is preliminary data.</text>
</comment>
<keyword evidence="2" id="KW-0812">Transmembrane</keyword>
<evidence type="ECO:0000313" key="5">
    <source>
        <dbReference type="Proteomes" id="UP000261080"/>
    </source>
</evidence>